<dbReference type="AlphaFoldDB" id="X1MDK0"/>
<reference evidence="1" key="1">
    <citation type="journal article" date="2014" name="Front. Microbiol.">
        <title>High frequency of phylogenetically diverse reductive dehalogenase-homologous genes in deep subseafloor sedimentary metagenomes.</title>
        <authorList>
            <person name="Kawai M."/>
            <person name="Futagami T."/>
            <person name="Toyoda A."/>
            <person name="Takaki Y."/>
            <person name="Nishi S."/>
            <person name="Hori S."/>
            <person name="Arai W."/>
            <person name="Tsubouchi T."/>
            <person name="Morono Y."/>
            <person name="Uchiyama I."/>
            <person name="Ito T."/>
            <person name="Fujiyama A."/>
            <person name="Inagaki F."/>
            <person name="Takami H."/>
        </authorList>
    </citation>
    <scope>NUCLEOTIDE SEQUENCE</scope>
    <source>
        <strain evidence="1">Expedition CK06-06</strain>
    </source>
</reference>
<gene>
    <name evidence="1" type="ORF">S06H3_30500</name>
</gene>
<comment type="caution">
    <text evidence="1">The sequence shown here is derived from an EMBL/GenBank/DDBJ whole genome shotgun (WGS) entry which is preliminary data.</text>
</comment>
<proteinExistence type="predicted"/>
<dbReference type="EMBL" id="BARV01017966">
    <property type="protein sequence ID" value="GAI29353.1"/>
    <property type="molecule type" value="Genomic_DNA"/>
</dbReference>
<accession>X1MDK0</accession>
<organism evidence="1">
    <name type="scientific">marine sediment metagenome</name>
    <dbReference type="NCBI Taxonomy" id="412755"/>
    <lineage>
        <taxon>unclassified sequences</taxon>
        <taxon>metagenomes</taxon>
        <taxon>ecological metagenomes</taxon>
    </lineage>
</organism>
<sequence>MSKEEDIKKTMEENWKRFEELSQNQGFQSRFAELQKKFGLPISSEFPFSIGNTDDIERAFSEAYYECFPLYLLAQVILSLDILNSEEKYYPDMDLDRLLLASIKLT</sequence>
<protein>
    <submittedName>
        <fullName evidence="1">Uncharacterized protein</fullName>
    </submittedName>
</protein>
<name>X1MDK0_9ZZZZ</name>
<evidence type="ECO:0000313" key="1">
    <source>
        <dbReference type="EMBL" id="GAI29353.1"/>
    </source>
</evidence>